<evidence type="ECO:0000313" key="1">
    <source>
        <dbReference type="EMBL" id="GAA4211338.1"/>
    </source>
</evidence>
<evidence type="ECO:0000313" key="2">
    <source>
        <dbReference type="Proteomes" id="UP001501772"/>
    </source>
</evidence>
<sequence>MLTDLKRYMQKTIIKSAGETPAGKVLAVMTMYPMTAAIRANIIMSGYPVGTGRTRTYHACTKI</sequence>
<reference evidence="2" key="1">
    <citation type="journal article" date="2019" name="Int. J. Syst. Evol. Microbiol.">
        <title>The Global Catalogue of Microorganisms (GCM) 10K type strain sequencing project: providing services to taxonomists for standard genome sequencing and annotation.</title>
        <authorList>
            <consortium name="The Broad Institute Genomics Platform"/>
            <consortium name="The Broad Institute Genome Sequencing Center for Infectious Disease"/>
            <person name="Wu L."/>
            <person name="Ma J."/>
        </authorList>
    </citation>
    <scope>NUCLEOTIDE SEQUENCE [LARGE SCALE GENOMIC DNA]</scope>
    <source>
        <strain evidence="2">JCM 17626</strain>
    </source>
</reference>
<dbReference type="Proteomes" id="UP001501772">
    <property type="component" value="Unassembled WGS sequence"/>
</dbReference>
<keyword evidence="2" id="KW-1185">Reference proteome</keyword>
<gene>
    <name evidence="1" type="ORF">GCM10022289_40270</name>
</gene>
<dbReference type="EMBL" id="BAABBY010000011">
    <property type="protein sequence ID" value="GAA4211338.1"/>
    <property type="molecule type" value="Genomic_DNA"/>
</dbReference>
<name>A0ABP8BNL6_9SPHI</name>
<protein>
    <submittedName>
        <fullName evidence="1">Uncharacterized protein</fullName>
    </submittedName>
</protein>
<comment type="caution">
    <text evidence="1">The sequence shown here is derived from an EMBL/GenBank/DDBJ whole genome shotgun (WGS) entry which is preliminary data.</text>
</comment>
<accession>A0ABP8BNL6</accession>
<proteinExistence type="predicted"/>
<organism evidence="1 2">
    <name type="scientific">Pedobacter jeongneungensis</name>
    <dbReference type="NCBI Taxonomy" id="947309"/>
    <lineage>
        <taxon>Bacteria</taxon>
        <taxon>Pseudomonadati</taxon>
        <taxon>Bacteroidota</taxon>
        <taxon>Sphingobacteriia</taxon>
        <taxon>Sphingobacteriales</taxon>
        <taxon>Sphingobacteriaceae</taxon>
        <taxon>Pedobacter</taxon>
    </lineage>
</organism>